<protein>
    <submittedName>
        <fullName evidence="2">Transcriptional regulator</fullName>
    </submittedName>
</protein>
<dbReference type="STRING" id="282676.B6F84_02380"/>
<dbReference type="Pfam" id="PF01022">
    <property type="entry name" value="HTH_5"/>
    <property type="match status" value="1"/>
</dbReference>
<dbReference type="KEGG" id="aman:B6F84_02380"/>
<gene>
    <name evidence="2" type="ORF">B6F84_02380</name>
</gene>
<dbReference type="PROSITE" id="PS50987">
    <property type="entry name" value="HTH_ARSR_2"/>
    <property type="match status" value="1"/>
</dbReference>
<dbReference type="PANTHER" id="PTHR38600:SF1">
    <property type="entry name" value="TRANSCRIPTIONAL REGULATORY PROTEIN"/>
    <property type="match status" value="1"/>
</dbReference>
<dbReference type="EMBL" id="CP020477">
    <property type="protein sequence ID" value="ARM74988.1"/>
    <property type="molecule type" value="Genomic_DNA"/>
</dbReference>
<dbReference type="RefSeq" id="WP_148690742.1">
    <property type="nucleotide sequence ID" value="NZ_CP020477.1"/>
</dbReference>
<dbReference type="CDD" id="cd00090">
    <property type="entry name" value="HTH_ARSR"/>
    <property type="match status" value="1"/>
</dbReference>
<dbReference type="GO" id="GO:0003700">
    <property type="term" value="F:DNA-binding transcription factor activity"/>
    <property type="evidence" value="ECO:0007669"/>
    <property type="project" value="InterPro"/>
</dbReference>
<dbReference type="PANTHER" id="PTHR38600">
    <property type="entry name" value="TRANSCRIPTIONAL REGULATORY PROTEIN"/>
    <property type="match status" value="1"/>
</dbReference>
<dbReference type="SUPFAM" id="SSF46785">
    <property type="entry name" value="Winged helix' DNA-binding domain"/>
    <property type="match status" value="1"/>
</dbReference>
<evidence type="ECO:0000313" key="3">
    <source>
        <dbReference type="Proteomes" id="UP000193404"/>
    </source>
</evidence>
<dbReference type="AlphaFoldDB" id="A0A1W6JXI5"/>
<evidence type="ECO:0000259" key="1">
    <source>
        <dbReference type="PROSITE" id="PS50987"/>
    </source>
</evidence>
<dbReference type="SMART" id="SM00418">
    <property type="entry name" value="HTH_ARSR"/>
    <property type="match status" value="1"/>
</dbReference>
<keyword evidence="3" id="KW-1185">Reference proteome</keyword>
<dbReference type="OrthoDB" id="35765at2157"/>
<name>A0A1W6JXI5_9CREN</name>
<dbReference type="InterPro" id="IPR036388">
    <property type="entry name" value="WH-like_DNA-bd_sf"/>
</dbReference>
<feature type="domain" description="HTH arsR-type" evidence="1">
    <location>
        <begin position="1"/>
        <end position="83"/>
    </location>
</feature>
<proteinExistence type="predicted"/>
<dbReference type="InterPro" id="IPR011991">
    <property type="entry name" value="ArsR-like_HTH"/>
</dbReference>
<organism evidence="2 3">
    <name type="scientific">Acidianus manzaensis</name>
    <dbReference type="NCBI Taxonomy" id="282676"/>
    <lineage>
        <taxon>Archaea</taxon>
        <taxon>Thermoproteota</taxon>
        <taxon>Thermoprotei</taxon>
        <taxon>Sulfolobales</taxon>
        <taxon>Sulfolobaceae</taxon>
        <taxon>Acidianus</taxon>
    </lineage>
</organism>
<dbReference type="Proteomes" id="UP000193404">
    <property type="component" value="Chromosome"/>
</dbReference>
<dbReference type="GeneID" id="41589729"/>
<accession>A0A1W6JXI5</accession>
<sequence>MIVKLDEVLENKGWETRKKILEELSEKEMTAYQLSKKLDLNYSTVKYHLELMERTGLISVRKEKNNKYMYRANNNVKFILNKI</sequence>
<dbReference type="InterPro" id="IPR036390">
    <property type="entry name" value="WH_DNA-bd_sf"/>
</dbReference>
<evidence type="ECO:0000313" key="2">
    <source>
        <dbReference type="EMBL" id="ARM74988.1"/>
    </source>
</evidence>
<reference evidence="2 3" key="1">
    <citation type="submission" date="2017-03" db="EMBL/GenBank/DDBJ databases">
        <title>Sulfur activation and transportation mechanism of thermophilic Archaea Acidianus manzaensis YN-25.</title>
        <authorList>
            <person name="Ma Y."/>
            <person name="Yang Y."/>
            <person name="Xia J."/>
        </authorList>
    </citation>
    <scope>NUCLEOTIDE SEQUENCE [LARGE SCALE GENOMIC DNA]</scope>
    <source>
        <strain evidence="2 3">YN-25</strain>
    </source>
</reference>
<dbReference type="Gene3D" id="1.10.10.10">
    <property type="entry name" value="Winged helix-like DNA-binding domain superfamily/Winged helix DNA-binding domain"/>
    <property type="match status" value="1"/>
</dbReference>
<dbReference type="InterPro" id="IPR001845">
    <property type="entry name" value="HTH_ArsR_DNA-bd_dom"/>
</dbReference>